<dbReference type="EMBL" id="FNXT01001017">
    <property type="protein sequence ID" value="SZX70898.1"/>
    <property type="molecule type" value="Genomic_DNA"/>
</dbReference>
<proteinExistence type="predicted"/>
<evidence type="ECO:0000313" key="2">
    <source>
        <dbReference type="EMBL" id="SZX63124.1"/>
    </source>
</evidence>
<feature type="compositionally biased region" description="Polar residues" evidence="1">
    <location>
        <begin position="13"/>
        <end position="28"/>
    </location>
</feature>
<feature type="region of interest" description="Disordered" evidence="1">
    <location>
        <begin position="1"/>
        <end position="57"/>
    </location>
</feature>
<evidence type="ECO:0000256" key="1">
    <source>
        <dbReference type="SAM" id="MobiDB-lite"/>
    </source>
</evidence>
<evidence type="ECO:0000313" key="3">
    <source>
        <dbReference type="EMBL" id="SZX70898.1"/>
    </source>
</evidence>
<feature type="compositionally biased region" description="Low complexity" evidence="1">
    <location>
        <begin position="34"/>
        <end position="48"/>
    </location>
</feature>
<sequence length="292" mass="31176">MPSNQKVRGANKGSGTAAQGPGSSSSRPTPCIRSEAPSSAAAAAAATADHQQQPTPRHRIAAVTPFWQQLPQQRRLELLSARLPELRQQVAAKVAAELAFSGAGAGKATEPQHMLGYEEIWQGQLTNALKDLQQRGSLNAWQLPEGPLFTSAAAFRSFLLQQCIPPDLQQLLPGHSTQPAAAAAAAALQKRMQQLLETLGAGRAKAAALWSWEGSKSAAMQQLGWAGAELQEQMRDAKLALACDVLEALQQEQQQLLQAILQQIEAYVCSLHGAAAEDEQFCLEHLCELGAP</sequence>
<reference evidence="2 4" key="1">
    <citation type="submission" date="2016-10" db="EMBL/GenBank/DDBJ databases">
        <authorList>
            <person name="Cai Z."/>
        </authorList>
    </citation>
    <scope>NUCLEOTIDE SEQUENCE [LARGE SCALE GENOMIC DNA]</scope>
</reference>
<gene>
    <name evidence="3" type="ORF">BQ4739_LOCUS11055</name>
    <name evidence="2" type="ORF">BQ4739_LOCUS3686</name>
</gene>
<keyword evidence="4" id="KW-1185">Reference proteome</keyword>
<dbReference type="EMBL" id="FNXT01000284">
    <property type="protein sequence ID" value="SZX63124.1"/>
    <property type="molecule type" value="Genomic_DNA"/>
</dbReference>
<accession>A0A383VEN1</accession>
<evidence type="ECO:0000313" key="4">
    <source>
        <dbReference type="Proteomes" id="UP000256970"/>
    </source>
</evidence>
<protein>
    <submittedName>
        <fullName evidence="2">Uncharacterized protein</fullName>
    </submittedName>
</protein>
<organism evidence="2 4">
    <name type="scientific">Tetradesmus obliquus</name>
    <name type="common">Green alga</name>
    <name type="synonym">Acutodesmus obliquus</name>
    <dbReference type="NCBI Taxonomy" id="3088"/>
    <lineage>
        <taxon>Eukaryota</taxon>
        <taxon>Viridiplantae</taxon>
        <taxon>Chlorophyta</taxon>
        <taxon>core chlorophytes</taxon>
        <taxon>Chlorophyceae</taxon>
        <taxon>CS clade</taxon>
        <taxon>Sphaeropleales</taxon>
        <taxon>Scenedesmaceae</taxon>
        <taxon>Tetradesmus</taxon>
    </lineage>
</organism>
<name>A0A383VEN1_TETOB</name>
<dbReference type="Proteomes" id="UP000256970">
    <property type="component" value="Unassembled WGS sequence"/>
</dbReference>
<dbReference type="AlphaFoldDB" id="A0A383VEN1"/>